<evidence type="ECO:0000256" key="1">
    <source>
        <dbReference type="SAM" id="SignalP"/>
    </source>
</evidence>
<dbReference type="PANTHER" id="PTHR22801:SF63">
    <property type="entry name" value="C-TYPE LECTIN DOMAIN-CONTAINING PROTEIN"/>
    <property type="match status" value="1"/>
</dbReference>
<dbReference type="Proteomes" id="UP000694865">
    <property type="component" value="Unplaced"/>
</dbReference>
<dbReference type="SMART" id="SM00034">
    <property type="entry name" value="CLECT"/>
    <property type="match status" value="1"/>
</dbReference>
<dbReference type="InterPro" id="IPR050801">
    <property type="entry name" value="Ca-Dep_Lectins_ImmuneDev"/>
</dbReference>
<dbReference type="InterPro" id="IPR001304">
    <property type="entry name" value="C-type_lectin-like"/>
</dbReference>
<dbReference type="RefSeq" id="XP_002734480.1">
    <property type="nucleotide sequence ID" value="XM_002734434.2"/>
</dbReference>
<feature type="domain" description="C-type lectin" evidence="2">
    <location>
        <begin position="36"/>
        <end position="159"/>
    </location>
</feature>
<keyword evidence="1" id="KW-0732">Signal</keyword>
<dbReference type="PANTHER" id="PTHR22801">
    <property type="entry name" value="LITHOSTATHINE"/>
    <property type="match status" value="1"/>
</dbReference>
<dbReference type="InterPro" id="IPR016186">
    <property type="entry name" value="C-type_lectin-like/link_sf"/>
</dbReference>
<sequence length="165" mass="18985">MLRYCLLVLLPFVVQASPYNVHLDSYRWNIVLGDFTWFEARDACDASGGRLAVFDQKNKNKAVRQFIMATPELKEGPGGGFWIGCHDLKCEGVFEWVNGIEVSSMWTQWYQGPPTEQPNNNPAQEGGQDCCQLWKKPQNKPVYHWDDEFCDAEKGYVCEYHHAEC</sequence>
<evidence type="ECO:0000313" key="4">
    <source>
        <dbReference type="RefSeq" id="XP_002734480.1"/>
    </source>
</evidence>
<dbReference type="InterPro" id="IPR016187">
    <property type="entry name" value="CTDL_fold"/>
</dbReference>
<dbReference type="Pfam" id="PF00059">
    <property type="entry name" value="Lectin_C"/>
    <property type="match status" value="1"/>
</dbReference>
<protein>
    <submittedName>
        <fullName evidence="4">Perlucin-like protein-like</fullName>
    </submittedName>
</protein>
<feature type="signal peptide" evidence="1">
    <location>
        <begin position="1"/>
        <end position="16"/>
    </location>
</feature>
<accession>A0ABM0GPJ5</accession>
<feature type="chain" id="PRO_5047000929" evidence="1">
    <location>
        <begin position="17"/>
        <end position="165"/>
    </location>
</feature>
<reference evidence="4" key="1">
    <citation type="submission" date="2025-08" db="UniProtKB">
        <authorList>
            <consortium name="RefSeq"/>
        </authorList>
    </citation>
    <scope>IDENTIFICATION</scope>
    <source>
        <tissue evidence="4">Testes</tissue>
    </source>
</reference>
<gene>
    <name evidence="4" type="primary">LOC100371819</name>
</gene>
<keyword evidence="3" id="KW-1185">Reference proteome</keyword>
<organism evidence="3 4">
    <name type="scientific">Saccoglossus kowalevskii</name>
    <name type="common">Acorn worm</name>
    <dbReference type="NCBI Taxonomy" id="10224"/>
    <lineage>
        <taxon>Eukaryota</taxon>
        <taxon>Metazoa</taxon>
        <taxon>Hemichordata</taxon>
        <taxon>Enteropneusta</taxon>
        <taxon>Harrimaniidae</taxon>
        <taxon>Saccoglossus</taxon>
    </lineage>
</organism>
<dbReference type="PROSITE" id="PS50041">
    <property type="entry name" value="C_TYPE_LECTIN_2"/>
    <property type="match status" value="1"/>
</dbReference>
<proteinExistence type="predicted"/>
<evidence type="ECO:0000259" key="2">
    <source>
        <dbReference type="PROSITE" id="PS50041"/>
    </source>
</evidence>
<dbReference type="SUPFAM" id="SSF56436">
    <property type="entry name" value="C-type lectin-like"/>
    <property type="match status" value="1"/>
</dbReference>
<name>A0ABM0GPJ5_SACKO</name>
<evidence type="ECO:0000313" key="3">
    <source>
        <dbReference type="Proteomes" id="UP000694865"/>
    </source>
</evidence>
<dbReference type="Gene3D" id="3.10.100.10">
    <property type="entry name" value="Mannose-Binding Protein A, subunit A"/>
    <property type="match status" value="1"/>
</dbReference>
<dbReference type="GeneID" id="100371819"/>
<dbReference type="CDD" id="cd00037">
    <property type="entry name" value="CLECT"/>
    <property type="match status" value="1"/>
</dbReference>